<keyword evidence="4" id="KW-0808">Transferase</keyword>
<keyword evidence="5" id="KW-0548">Nucleotidyltransferase</keyword>
<evidence type="ECO:0000256" key="4">
    <source>
        <dbReference type="ARBA" id="ARBA00022679"/>
    </source>
</evidence>
<organism evidence="12 13">
    <name type="scientific">Triparma verrucosa</name>
    <dbReference type="NCBI Taxonomy" id="1606542"/>
    <lineage>
        <taxon>Eukaryota</taxon>
        <taxon>Sar</taxon>
        <taxon>Stramenopiles</taxon>
        <taxon>Ochrophyta</taxon>
        <taxon>Bolidophyceae</taxon>
        <taxon>Parmales</taxon>
        <taxon>Triparmaceae</taxon>
        <taxon>Triparma</taxon>
    </lineage>
</organism>
<evidence type="ECO:0000256" key="3">
    <source>
        <dbReference type="ARBA" id="ARBA00012415"/>
    </source>
</evidence>
<dbReference type="EC" id="2.7.7.9" evidence="3"/>
<dbReference type="GO" id="GO:0005524">
    <property type="term" value="F:ATP binding"/>
    <property type="evidence" value="ECO:0007669"/>
    <property type="project" value="UniProtKB-KW"/>
</dbReference>
<reference evidence="13" key="1">
    <citation type="journal article" date="2023" name="Commun. Biol.">
        <title>Genome analysis of Parmales, the sister group of diatoms, reveals the evolutionary specialization of diatoms from phago-mixotrophs to photoautotrophs.</title>
        <authorList>
            <person name="Ban H."/>
            <person name="Sato S."/>
            <person name="Yoshikawa S."/>
            <person name="Yamada K."/>
            <person name="Nakamura Y."/>
            <person name="Ichinomiya M."/>
            <person name="Sato N."/>
            <person name="Blanc-Mathieu R."/>
            <person name="Endo H."/>
            <person name="Kuwata A."/>
            <person name="Ogata H."/>
        </authorList>
    </citation>
    <scope>NUCLEOTIDE SEQUENCE [LARGE SCALE GENOMIC DNA]</scope>
    <source>
        <strain evidence="13">NIES 3699</strain>
    </source>
</reference>
<feature type="domain" description="Nucleotidyl transferase" evidence="11">
    <location>
        <begin position="393"/>
        <end position="642"/>
    </location>
</feature>
<dbReference type="InterPro" id="IPR006203">
    <property type="entry name" value="GHMP_knse_ATP-bd_CS"/>
</dbReference>
<evidence type="ECO:0000256" key="6">
    <source>
        <dbReference type="ARBA" id="ARBA00022741"/>
    </source>
</evidence>
<dbReference type="Pfam" id="PF00288">
    <property type="entry name" value="GHMP_kinases_N"/>
    <property type="match status" value="1"/>
</dbReference>
<dbReference type="InterPro" id="IPR005835">
    <property type="entry name" value="NTP_transferase_dom"/>
</dbReference>
<dbReference type="SUPFAM" id="SSF54211">
    <property type="entry name" value="Ribosomal protein S5 domain 2-like"/>
    <property type="match status" value="1"/>
</dbReference>
<dbReference type="Proteomes" id="UP001165160">
    <property type="component" value="Unassembled WGS sequence"/>
</dbReference>
<dbReference type="Pfam" id="PF00483">
    <property type="entry name" value="NTP_transferase"/>
    <property type="match status" value="1"/>
</dbReference>
<dbReference type="GO" id="GO:0006011">
    <property type="term" value="P:UDP-alpha-D-glucose metabolic process"/>
    <property type="evidence" value="ECO:0007669"/>
    <property type="project" value="InterPro"/>
</dbReference>
<name>A0A9W7FI96_9STRA</name>
<dbReference type="GO" id="GO:0003983">
    <property type="term" value="F:UTP:glucose-1-phosphate uridylyltransferase activity"/>
    <property type="evidence" value="ECO:0007669"/>
    <property type="project" value="UniProtKB-EC"/>
</dbReference>
<dbReference type="PANTHER" id="PTHR43197">
    <property type="entry name" value="UTP--GLUCOSE-1-PHOSPHATE URIDYLYLTRANSFERASE"/>
    <property type="match status" value="1"/>
</dbReference>
<evidence type="ECO:0000256" key="1">
    <source>
        <dbReference type="ARBA" id="ARBA00004474"/>
    </source>
</evidence>
<accession>A0A9W7FI96</accession>
<dbReference type="EMBL" id="BRXX01000449">
    <property type="protein sequence ID" value="GMI12595.1"/>
    <property type="molecule type" value="Genomic_DNA"/>
</dbReference>
<comment type="caution">
    <text evidence="12">The sequence shown here is derived from an EMBL/GenBank/DDBJ whole genome shotgun (WGS) entry which is preliminary data.</text>
</comment>
<evidence type="ECO:0000256" key="8">
    <source>
        <dbReference type="ARBA" id="ARBA00022840"/>
    </source>
</evidence>
<dbReference type="GO" id="GO:0005975">
    <property type="term" value="P:carbohydrate metabolic process"/>
    <property type="evidence" value="ECO:0007669"/>
    <property type="project" value="UniProtKB-ARBA"/>
</dbReference>
<evidence type="ECO:0000256" key="9">
    <source>
        <dbReference type="ARBA" id="ARBA00048128"/>
    </source>
</evidence>
<dbReference type="InterPro" id="IPR029044">
    <property type="entry name" value="Nucleotide-diphossugar_trans"/>
</dbReference>
<evidence type="ECO:0000256" key="2">
    <source>
        <dbReference type="ARBA" id="ARBA00006890"/>
    </source>
</evidence>
<dbReference type="PANTHER" id="PTHR43197:SF1">
    <property type="entry name" value="UTP--GLUCOSE-1-PHOSPHATE URIDYLYLTRANSFERASE"/>
    <property type="match status" value="1"/>
</dbReference>
<dbReference type="InterPro" id="IPR006204">
    <property type="entry name" value="GHMP_kinase_N_dom"/>
</dbReference>
<dbReference type="InterPro" id="IPR020568">
    <property type="entry name" value="Ribosomal_Su5_D2-typ_SF"/>
</dbReference>
<keyword evidence="13" id="KW-1185">Reference proteome</keyword>
<dbReference type="GO" id="GO:0009536">
    <property type="term" value="C:plastid"/>
    <property type="evidence" value="ECO:0007669"/>
    <property type="project" value="UniProtKB-SubCell"/>
</dbReference>
<evidence type="ECO:0000259" key="11">
    <source>
        <dbReference type="Pfam" id="PF00483"/>
    </source>
</evidence>
<dbReference type="InterPro" id="IPR014721">
    <property type="entry name" value="Ribsml_uS5_D2-typ_fold_subgr"/>
</dbReference>
<dbReference type="InterPro" id="IPR005771">
    <property type="entry name" value="GalU_uridylyltTrfase_bac/arc"/>
</dbReference>
<protein>
    <recommendedName>
        <fullName evidence="3">UTP--glucose-1-phosphate uridylyltransferase</fullName>
        <ecNumber evidence="3">2.7.7.9</ecNumber>
    </recommendedName>
</protein>
<dbReference type="AlphaFoldDB" id="A0A9W7FI96"/>
<evidence type="ECO:0000313" key="13">
    <source>
        <dbReference type="Proteomes" id="UP001165160"/>
    </source>
</evidence>
<evidence type="ECO:0000256" key="5">
    <source>
        <dbReference type="ARBA" id="ARBA00022695"/>
    </source>
</evidence>
<evidence type="ECO:0000256" key="7">
    <source>
        <dbReference type="ARBA" id="ARBA00022777"/>
    </source>
</evidence>
<evidence type="ECO:0000313" key="12">
    <source>
        <dbReference type="EMBL" id="GMI12595.1"/>
    </source>
</evidence>
<feature type="domain" description="GHMP kinase N-terminal" evidence="10">
    <location>
        <begin position="128"/>
        <end position="212"/>
    </location>
</feature>
<keyword evidence="6" id="KW-0547">Nucleotide-binding</keyword>
<evidence type="ECO:0000259" key="10">
    <source>
        <dbReference type="Pfam" id="PF00288"/>
    </source>
</evidence>
<comment type="catalytic activity">
    <reaction evidence="9">
        <text>alpha-D-glucose 1-phosphate + UTP + H(+) = UDP-alpha-D-glucose + diphosphate</text>
        <dbReference type="Rhea" id="RHEA:19889"/>
        <dbReference type="ChEBI" id="CHEBI:15378"/>
        <dbReference type="ChEBI" id="CHEBI:33019"/>
        <dbReference type="ChEBI" id="CHEBI:46398"/>
        <dbReference type="ChEBI" id="CHEBI:58601"/>
        <dbReference type="ChEBI" id="CHEBI:58885"/>
        <dbReference type="EC" id="2.7.7.9"/>
    </reaction>
</comment>
<dbReference type="Gene3D" id="3.90.550.10">
    <property type="entry name" value="Spore Coat Polysaccharide Biosynthesis Protein SpsA, Chain A"/>
    <property type="match status" value="1"/>
</dbReference>
<gene>
    <name evidence="12" type="ORF">TrVE_jg1356</name>
</gene>
<dbReference type="GO" id="GO:0016301">
    <property type="term" value="F:kinase activity"/>
    <property type="evidence" value="ECO:0007669"/>
    <property type="project" value="UniProtKB-KW"/>
</dbReference>
<dbReference type="SUPFAM" id="SSF53448">
    <property type="entry name" value="Nucleotide-diphospho-sugar transferases"/>
    <property type="match status" value="1"/>
</dbReference>
<dbReference type="PROSITE" id="PS00627">
    <property type="entry name" value="GHMP_KINASES_ATP"/>
    <property type="match status" value="1"/>
</dbReference>
<dbReference type="Gene3D" id="3.30.230.10">
    <property type="match status" value="1"/>
</dbReference>
<sequence>MEEEFSGEFGGYSDPYLSLFVPGRICLFGEHTDWSGAFRRFNSSIAVGSTIVSGTNQGLFARVRKHSSKLIVHSFLPSNLNPDDFCFNDESDRSYTITKTGDHRLTLEAEMESASLKAIAVKGGFFSYAAGVACKILTDYKVSGLEVDNYKSTLPVAKGLSSSAAVCVLMARAFNRVFELKGTTRFEMEYAYSGENLTPSRCGRMDQACAFGQRPTVLTYDADDLDVKEISVGKPLHYLLVDLAFPGKSTTQILQGLQSAFPFPQDDTQRAAHHLFGAFNLGICERAIEALRVGDAAQLGLLMVEAQREFQSKAQPLCPAQLTMNLANKVLNHPPLQPLIFGGKGVGSQGDGTVQFLCKSEKDRDSVASVISRDFPSMTSLPLTLEPTGKIRKAVILAAGFGNNHYPATAAISIVFFPIVSEGVTKPALLLHVEELDEAGVEEIAIVCQPGDVAAIRALFHNKLSAQNFSKLGPSQKAFAKRLKMLGLKVKIIVQDKQEGMGHAVLCAKEFCNDEPFLLVIAHHLMKSTCEKKRNCFEQLLNAFDDAGGVDTIAVRRVSSDCVSKYGVARCSTYLEPPNLKPMKVTMMKEKPSSAFASENLRTPNLSPDTFLSFFGLYALKPHVFPTIKAHLDSNVRSENGTFNLTDALVTLNKQVSQVSQVNAIEIKGNRYDLTMPEKYVEAVQVMSSSS</sequence>
<keyword evidence="8" id="KW-0067">ATP-binding</keyword>
<keyword evidence="7" id="KW-0418">Kinase</keyword>
<dbReference type="PRINTS" id="PR00959">
    <property type="entry name" value="MEVGALKINASE"/>
</dbReference>
<comment type="subcellular location">
    <subcellularLocation>
        <location evidence="1">Plastid</location>
    </subcellularLocation>
</comment>
<proteinExistence type="inferred from homology"/>
<comment type="similarity">
    <text evidence="2">Belongs to the UDPGP type 2 family.</text>
</comment>